<sequence>MKRLLFFLVSLILLVIPLYADDGGYSIEAYKVKIEVSEENIFNIREDIDVNFIAQRHGIYRKIPIKNRVTRIDGTVSQVIAKVSDMKSNTVSTYHTEGNDKVIKIGDPQVTVTEKQYYALTYTYDLGKDVGKGYDEFYFNIIGNEWDASISNVSFEIEMPKAFEANQIDFSVGAKGNTSHKGVYYEVEGNRIIGYYEGSLQSGEALTIRIELPEGYFTATRDNVSWSINLNILMIFPIVILIVVLLLWLIFARNPREKIEECTYLPEGLNSAEVGMIYKGKASNKDAISLLFSLAQKGYLKIIDKSDKDSRYKASNSFEIEKLKAYDGGDKVEAVFFKGLFNRRDRVDEEKLRDTFYKTVNKVKKLVNEKDKRAHLFKKGADRAKVLAIILAILSHVSVTYISFAYGGYSGQLDAVTCAIIGSTAGVMLLAININKENITLSIGLITLGVILIGGFGGITFVPLLSDYQELIPVTIMNQVCYVVMFKVIQKMIKRTPYGQKLYLEIQGYKKYLENIDHRELNRLKQDHSNYFEDMLAYMMALNMSQKIMEKFSNLIENPPVWYEGQNFNSNGFINRLYRMMCSVEASMSSEPSSSSGDSGGGSSGGGSGGGGGGSW</sequence>
<dbReference type="InterPro" id="IPR018702">
    <property type="entry name" value="DUF2207"/>
</dbReference>
<feature type="compositionally biased region" description="Gly residues" evidence="1">
    <location>
        <begin position="598"/>
        <end position="616"/>
    </location>
</feature>
<evidence type="ECO:0000259" key="3">
    <source>
        <dbReference type="Pfam" id="PF09972"/>
    </source>
</evidence>
<evidence type="ECO:0000313" key="6">
    <source>
        <dbReference type="Proteomes" id="UP000008467"/>
    </source>
</evidence>
<protein>
    <recommendedName>
        <fullName evidence="7">DUF2207 domain-containing protein</fullName>
    </recommendedName>
</protein>
<name>F2JMT2_CELLD</name>
<dbReference type="Pfam" id="PF09972">
    <property type="entry name" value="DUF2207"/>
    <property type="match status" value="1"/>
</dbReference>
<evidence type="ECO:0000256" key="1">
    <source>
        <dbReference type="SAM" id="MobiDB-lite"/>
    </source>
</evidence>
<keyword evidence="2" id="KW-1133">Transmembrane helix</keyword>
<evidence type="ECO:0008006" key="7">
    <source>
        <dbReference type="Google" id="ProtNLM"/>
    </source>
</evidence>
<dbReference type="STRING" id="642492.Clole_4175"/>
<evidence type="ECO:0000259" key="4">
    <source>
        <dbReference type="Pfam" id="PF20990"/>
    </source>
</evidence>
<dbReference type="HOGENOM" id="CLU_015045_2_0_9"/>
<feature type="region of interest" description="Disordered" evidence="1">
    <location>
        <begin position="589"/>
        <end position="616"/>
    </location>
</feature>
<dbReference type="RefSeq" id="WP_013659118.1">
    <property type="nucleotide sequence ID" value="NC_015275.1"/>
</dbReference>
<evidence type="ECO:0000313" key="5">
    <source>
        <dbReference type="EMBL" id="ADZ85847.1"/>
    </source>
</evidence>
<keyword evidence="2" id="KW-0472">Membrane</keyword>
<gene>
    <name evidence="5" type="ordered locus">Clole_4175</name>
</gene>
<dbReference type="KEGG" id="cle:Clole_4175"/>
<dbReference type="EMBL" id="CP002582">
    <property type="protein sequence ID" value="ADZ85847.1"/>
    <property type="molecule type" value="Genomic_DNA"/>
</dbReference>
<feature type="transmembrane region" description="Helical" evidence="2">
    <location>
        <begin position="386"/>
        <end position="407"/>
    </location>
</feature>
<dbReference type="Pfam" id="PF20990">
    <property type="entry name" value="DUF2207_C"/>
    <property type="match status" value="1"/>
</dbReference>
<feature type="transmembrane region" description="Helical" evidence="2">
    <location>
        <begin position="439"/>
        <end position="465"/>
    </location>
</feature>
<evidence type="ECO:0000256" key="2">
    <source>
        <dbReference type="SAM" id="Phobius"/>
    </source>
</evidence>
<keyword evidence="2" id="KW-0812">Transmembrane</keyword>
<organism evidence="5 6">
    <name type="scientific">Cellulosilyticum lentocellum (strain ATCC 49066 / DSM 5427 / NCIMB 11756 / RHM5)</name>
    <name type="common">Clostridium lentocellum</name>
    <dbReference type="NCBI Taxonomy" id="642492"/>
    <lineage>
        <taxon>Bacteria</taxon>
        <taxon>Bacillati</taxon>
        <taxon>Bacillota</taxon>
        <taxon>Clostridia</taxon>
        <taxon>Lachnospirales</taxon>
        <taxon>Cellulosilyticaceae</taxon>
        <taxon>Cellulosilyticum</taxon>
    </lineage>
</organism>
<reference evidence="5 6" key="1">
    <citation type="journal article" date="2011" name="J. Bacteriol.">
        <title>Complete genome sequence of the cellulose-degrading bacterium Cellulosilyticum lentocellum.</title>
        <authorList>
            <consortium name="US DOE Joint Genome Institute"/>
            <person name="Miller D.A."/>
            <person name="Suen G."/>
            <person name="Bruce D."/>
            <person name="Copeland A."/>
            <person name="Cheng J.F."/>
            <person name="Detter C."/>
            <person name="Goodwin L.A."/>
            <person name="Han C.S."/>
            <person name="Hauser L.J."/>
            <person name="Land M.L."/>
            <person name="Lapidus A."/>
            <person name="Lucas S."/>
            <person name="Meincke L."/>
            <person name="Pitluck S."/>
            <person name="Tapia R."/>
            <person name="Teshima H."/>
            <person name="Woyke T."/>
            <person name="Fox B.G."/>
            <person name="Angert E.R."/>
            <person name="Currie C.R."/>
        </authorList>
    </citation>
    <scope>NUCLEOTIDE SEQUENCE [LARGE SCALE GENOMIC DNA]</scope>
    <source>
        <strain evidence="6">ATCC 49066 / DSM 5427 / NCIMB 11756 / RHM5</strain>
    </source>
</reference>
<feature type="transmembrane region" description="Helical" evidence="2">
    <location>
        <begin position="471"/>
        <end position="489"/>
    </location>
</feature>
<keyword evidence="6" id="KW-1185">Reference proteome</keyword>
<dbReference type="AlphaFoldDB" id="F2JMT2"/>
<dbReference type="Proteomes" id="UP000008467">
    <property type="component" value="Chromosome"/>
</dbReference>
<dbReference type="InterPro" id="IPR048389">
    <property type="entry name" value="YciQ-like_C"/>
</dbReference>
<proteinExistence type="predicted"/>
<feature type="domain" description="DUF2207" evidence="3">
    <location>
        <begin position="26"/>
        <end position="210"/>
    </location>
</feature>
<feature type="transmembrane region" description="Helical" evidence="2">
    <location>
        <begin position="413"/>
        <end position="432"/>
    </location>
</feature>
<dbReference type="eggNOG" id="COG4907">
    <property type="taxonomic scope" value="Bacteria"/>
</dbReference>
<feature type="domain" description="Predicted membrane protein YciQ-like C-terminal" evidence="4">
    <location>
        <begin position="265"/>
        <end position="552"/>
    </location>
</feature>
<accession>F2JMT2</accession>
<feature type="transmembrane region" description="Helical" evidence="2">
    <location>
        <begin position="230"/>
        <end position="251"/>
    </location>
</feature>